<gene>
    <name evidence="1" type="ORF">JZ751_001600</name>
</gene>
<sequence>MTPVHRIKATRSTVFHNCCRNHSDPRLPVLGFHLELRGPPPTSSQAASECKQEYCFLVAKERGITLLLTEDEAQRLPLTIRNESRTKWEEQASQH</sequence>
<organism evidence="1 2">
    <name type="scientific">Albula glossodonta</name>
    <name type="common">roundjaw bonefish</name>
    <dbReference type="NCBI Taxonomy" id="121402"/>
    <lineage>
        <taxon>Eukaryota</taxon>
        <taxon>Metazoa</taxon>
        <taxon>Chordata</taxon>
        <taxon>Craniata</taxon>
        <taxon>Vertebrata</taxon>
        <taxon>Euteleostomi</taxon>
        <taxon>Actinopterygii</taxon>
        <taxon>Neopterygii</taxon>
        <taxon>Teleostei</taxon>
        <taxon>Albuliformes</taxon>
        <taxon>Albulidae</taxon>
        <taxon>Albula</taxon>
    </lineage>
</organism>
<name>A0A8T2PTX8_9TELE</name>
<accession>A0A8T2PTX8</accession>
<evidence type="ECO:0000313" key="2">
    <source>
        <dbReference type="Proteomes" id="UP000824540"/>
    </source>
</evidence>
<keyword evidence="2" id="KW-1185">Reference proteome</keyword>
<comment type="caution">
    <text evidence="1">The sequence shown here is derived from an EMBL/GenBank/DDBJ whole genome shotgun (WGS) entry which is preliminary data.</text>
</comment>
<protein>
    <submittedName>
        <fullName evidence="1">Uncharacterized protein</fullName>
    </submittedName>
</protein>
<evidence type="ECO:0000313" key="1">
    <source>
        <dbReference type="EMBL" id="KAG9354887.1"/>
    </source>
</evidence>
<dbReference type="AlphaFoldDB" id="A0A8T2PTX8"/>
<reference evidence="1" key="1">
    <citation type="thesis" date="2021" institute="BYU ScholarsArchive" country="Provo, UT, USA">
        <title>Applications of and Algorithms for Genome Assembly and Genomic Analyses with an Emphasis on Marine Teleosts.</title>
        <authorList>
            <person name="Pickett B.D."/>
        </authorList>
    </citation>
    <scope>NUCLEOTIDE SEQUENCE</scope>
    <source>
        <strain evidence="1">HI-2016</strain>
    </source>
</reference>
<proteinExistence type="predicted"/>
<dbReference type="EMBL" id="JAFBMS010000002">
    <property type="protein sequence ID" value="KAG9354887.1"/>
    <property type="molecule type" value="Genomic_DNA"/>
</dbReference>
<dbReference type="Proteomes" id="UP000824540">
    <property type="component" value="Unassembled WGS sequence"/>
</dbReference>